<keyword evidence="4" id="KW-1185">Reference proteome</keyword>
<evidence type="ECO:0000313" key="3">
    <source>
        <dbReference type="EMBL" id="PSC67975.1"/>
    </source>
</evidence>
<comment type="caution">
    <text evidence="3">The sequence shown here is derived from an EMBL/GenBank/DDBJ whole genome shotgun (WGS) entry which is preliminary data.</text>
</comment>
<keyword evidence="1" id="KW-0175">Coiled coil</keyword>
<evidence type="ECO:0000313" key="4">
    <source>
        <dbReference type="Proteomes" id="UP000239649"/>
    </source>
</evidence>
<feature type="region of interest" description="Disordered" evidence="2">
    <location>
        <begin position="1"/>
        <end position="22"/>
    </location>
</feature>
<reference evidence="3 4" key="1">
    <citation type="journal article" date="2018" name="Plant J.">
        <title>Genome sequences of Chlorella sorokiniana UTEX 1602 and Micractinium conductrix SAG 241.80: implications to maltose excretion by a green alga.</title>
        <authorList>
            <person name="Arriola M.B."/>
            <person name="Velmurugan N."/>
            <person name="Zhang Y."/>
            <person name="Plunkett M.H."/>
            <person name="Hondzo H."/>
            <person name="Barney B.M."/>
        </authorList>
    </citation>
    <scope>NUCLEOTIDE SEQUENCE [LARGE SCALE GENOMIC DNA]</scope>
    <source>
        <strain evidence="3 4">SAG 241.80</strain>
    </source>
</reference>
<protein>
    <submittedName>
        <fullName evidence="3">Phospholipase</fullName>
    </submittedName>
</protein>
<evidence type="ECO:0000256" key="2">
    <source>
        <dbReference type="SAM" id="MobiDB-lite"/>
    </source>
</evidence>
<organism evidence="3 4">
    <name type="scientific">Micractinium conductrix</name>
    <dbReference type="NCBI Taxonomy" id="554055"/>
    <lineage>
        <taxon>Eukaryota</taxon>
        <taxon>Viridiplantae</taxon>
        <taxon>Chlorophyta</taxon>
        <taxon>core chlorophytes</taxon>
        <taxon>Trebouxiophyceae</taxon>
        <taxon>Chlorellales</taxon>
        <taxon>Chlorellaceae</taxon>
        <taxon>Chlorella clade</taxon>
        <taxon>Micractinium</taxon>
    </lineage>
</organism>
<sequence>MEEARKLFQKTATAPAGEHKDKLAAKKQHEKEVHEALKAVQKEKKEKTKEEKAAAAALLKEERMLHDTKRAHADARHQAKRDEHKSTGGTCEHGVWRCKICFPHGNHH</sequence>
<feature type="region of interest" description="Disordered" evidence="2">
    <location>
        <begin position="68"/>
        <end position="89"/>
    </location>
</feature>
<accession>A0A2P6V1M1</accession>
<gene>
    <name evidence="3" type="ORF">C2E20_8387</name>
</gene>
<dbReference type="OrthoDB" id="513434at2759"/>
<dbReference type="AlphaFoldDB" id="A0A2P6V1M1"/>
<dbReference type="Proteomes" id="UP000239649">
    <property type="component" value="Unassembled WGS sequence"/>
</dbReference>
<evidence type="ECO:0000256" key="1">
    <source>
        <dbReference type="SAM" id="Coils"/>
    </source>
</evidence>
<proteinExistence type="predicted"/>
<dbReference type="EMBL" id="LHPF02000044">
    <property type="protein sequence ID" value="PSC67975.1"/>
    <property type="molecule type" value="Genomic_DNA"/>
</dbReference>
<feature type="compositionally biased region" description="Basic and acidic residues" evidence="2">
    <location>
        <begin position="68"/>
        <end position="86"/>
    </location>
</feature>
<feature type="coiled-coil region" evidence="1">
    <location>
        <begin position="26"/>
        <end position="62"/>
    </location>
</feature>
<name>A0A2P6V1M1_9CHLO</name>